<dbReference type="InterPro" id="IPR013216">
    <property type="entry name" value="Methyltransf_11"/>
</dbReference>
<dbReference type="SUPFAM" id="SSF53335">
    <property type="entry name" value="S-adenosyl-L-methionine-dependent methyltransferases"/>
    <property type="match status" value="1"/>
</dbReference>
<organism evidence="2 3">
    <name type="scientific">Brevibacillus brevis</name>
    <name type="common">Bacillus brevis</name>
    <dbReference type="NCBI Taxonomy" id="1393"/>
    <lineage>
        <taxon>Bacteria</taxon>
        <taxon>Bacillati</taxon>
        <taxon>Bacillota</taxon>
        <taxon>Bacilli</taxon>
        <taxon>Bacillales</taxon>
        <taxon>Paenibacillaceae</taxon>
        <taxon>Brevibacillus</taxon>
    </lineage>
</organism>
<evidence type="ECO:0000313" key="3">
    <source>
        <dbReference type="Proteomes" id="UP001256827"/>
    </source>
</evidence>
<evidence type="ECO:0000259" key="1">
    <source>
        <dbReference type="Pfam" id="PF08241"/>
    </source>
</evidence>
<dbReference type="EC" id="2.1.1.-" evidence="2"/>
<dbReference type="RefSeq" id="WP_310764802.1">
    <property type="nucleotide sequence ID" value="NZ_CP134050.1"/>
</dbReference>
<dbReference type="EMBL" id="CP134050">
    <property type="protein sequence ID" value="WNC13308.1"/>
    <property type="molecule type" value="Genomic_DNA"/>
</dbReference>
<protein>
    <submittedName>
        <fullName evidence="2">Class I SAM-dependent methyltransferase</fullName>
        <ecNumber evidence="2">2.1.1.-</ecNumber>
    </submittedName>
</protein>
<dbReference type="Gene3D" id="3.40.50.150">
    <property type="entry name" value="Vaccinia Virus protein VP39"/>
    <property type="match status" value="1"/>
</dbReference>
<reference evidence="2 3" key="1">
    <citation type="submission" date="2023-09" db="EMBL/GenBank/DDBJ databases">
        <title>Complete Genome and Methylome dissection of Bacillus brevis NEB573 original source of BbsI restriction endonuclease.</title>
        <authorList>
            <person name="Fomenkov A."/>
            <person name="Roberts R.D."/>
        </authorList>
    </citation>
    <scope>NUCLEOTIDE SEQUENCE [LARGE SCALE GENOMIC DNA]</scope>
    <source>
        <strain evidence="2 3">NEB573</strain>
    </source>
</reference>
<dbReference type="PANTHER" id="PTHR43861:SF1">
    <property type="entry name" value="TRANS-ACONITATE 2-METHYLTRANSFERASE"/>
    <property type="match status" value="1"/>
</dbReference>
<name>A0ABY9T016_BREBE</name>
<dbReference type="GO" id="GO:0032259">
    <property type="term" value="P:methylation"/>
    <property type="evidence" value="ECO:0007669"/>
    <property type="project" value="UniProtKB-KW"/>
</dbReference>
<keyword evidence="3" id="KW-1185">Reference proteome</keyword>
<dbReference type="PANTHER" id="PTHR43861">
    <property type="entry name" value="TRANS-ACONITATE 2-METHYLTRANSFERASE-RELATED"/>
    <property type="match status" value="1"/>
</dbReference>
<keyword evidence="2" id="KW-0489">Methyltransferase</keyword>
<keyword evidence="2" id="KW-0808">Transferase</keyword>
<evidence type="ECO:0000313" key="2">
    <source>
        <dbReference type="EMBL" id="WNC13308.1"/>
    </source>
</evidence>
<dbReference type="Pfam" id="PF08241">
    <property type="entry name" value="Methyltransf_11"/>
    <property type="match status" value="1"/>
</dbReference>
<dbReference type="Proteomes" id="UP001256827">
    <property type="component" value="Chromosome"/>
</dbReference>
<gene>
    <name evidence="2" type="ORF">RGB73_21770</name>
</gene>
<proteinExistence type="predicted"/>
<dbReference type="InterPro" id="IPR029063">
    <property type="entry name" value="SAM-dependent_MTases_sf"/>
</dbReference>
<feature type="domain" description="Methyltransferase type 11" evidence="1">
    <location>
        <begin position="47"/>
        <end position="141"/>
    </location>
</feature>
<dbReference type="GO" id="GO:0008168">
    <property type="term" value="F:methyltransferase activity"/>
    <property type="evidence" value="ECO:0007669"/>
    <property type="project" value="UniProtKB-KW"/>
</dbReference>
<accession>A0ABY9T016</accession>
<dbReference type="CDD" id="cd02440">
    <property type="entry name" value="AdoMet_MTases"/>
    <property type="match status" value="1"/>
</dbReference>
<sequence>MKQNKYDDESFFLAYQQMPRSIRGLEAAGEWQELRSLLPDLRSKRVLDLGCGYGWHCRYAREQQASSVVGVDLSEKMLQKAREQTNDPAIAYVQMAIEDIAFADGEFDVVLSSLALHYVEAFGALCQKVYDCLKQGGTFLFSVEHPIFTSRAEQDWCYGPNGERLHWPVDDYQSEGVRVTSFLDENVIKYHRTIATYMNDVIEAGFVIKAVREPKPPKEMMQQDVRMKEELRRPMMLILSAEKPASQKRSTE</sequence>